<evidence type="ECO:0000259" key="1">
    <source>
        <dbReference type="Pfam" id="PF05430"/>
    </source>
</evidence>
<evidence type="ECO:0000313" key="3">
    <source>
        <dbReference type="Proteomes" id="UP000732619"/>
    </source>
</evidence>
<feature type="domain" description="MnmC-like methyltransferase" evidence="1">
    <location>
        <begin position="170"/>
        <end position="270"/>
    </location>
</feature>
<comment type="caution">
    <text evidence="2">The sequence shown here is derived from an EMBL/GenBank/DDBJ whole genome shotgun (WGS) entry which is preliminary data.</text>
</comment>
<keyword evidence="2" id="KW-0489">Methyltransferase</keyword>
<dbReference type="InterPro" id="IPR029063">
    <property type="entry name" value="SAM-dependent_MTases_sf"/>
</dbReference>
<gene>
    <name evidence="2" type="ORF">E7Z75_05875</name>
</gene>
<proteinExistence type="predicted"/>
<organism evidence="2 3">
    <name type="scientific">Methanobrevibacter olleyae</name>
    <dbReference type="NCBI Taxonomy" id="294671"/>
    <lineage>
        <taxon>Archaea</taxon>
        <taxon>Methanobacteriati</taxon>
        <taxon>Methanobacteriota</taxon>
        <taxon>Methanomada group</taxon>
        <taxon>Methanobacteria</taxon>
        <taxon>Methanobacteriales</taxon>
        <taxon>Methanobacteriaceae</taxon>
        <taxon>Methanobrevibacter</taxon>
    </lineage>
</organism>
<dbReference type="Proteomes" id="UP000732619">
    <property type="component" value="Unassembled WGS sequence"/>
</dbReference>
<sequence length="413" mass="46787">MSYVEESTVIDETIYDLINEAFDNEREYKDAQYRNSIFSEYNDYFVKTDDGSYSIKSKEINHKVETLHTSTGAISESFEKFIKPLKLDYGEDIAILDICAGLGYNSSAAIDDFIKNSDGTTSLHIDMLEISKPTLAAGLMVPSPIEAHNITKKAIEESLIDCDYASLELESTEIPSNIDLKIHIDDARKVIKKLPDKTYDAIFLDPFSQNMSPELVSVDFFKEFRRVIKENGIVCTYTSSAPVRMGFIEADFYVSLGPIFGRFQGGTLASPNPKNLTKSLPKNDEIKMALSDVGIPFRDPNLNLSSKEILDNRTEERHNARHNTKISSAVKTPIFLGQVMDDEPLKRRVERNLVKMNIPGVLSKEAFYIVEPENDYKEEYLEDNNTRTRVLEMMSRLDEIKNKGSMSIIENGE</sequence>
<dbReference type="Gene3D" id="3.40.50.150">
    <property type="entry name" value="Vaccinia Virus protein VP39"/>
    <property type="match status" value="1"/>
</dbReference>
<dbReference type="AlphaFoldDB" id="A0A8T3VRN1"/>
<dbReference type="EMBL" id="SUTG01000024">
    <property type="protein sequence ID" value="MBE6512650.1"/>
    <property type="molecule type" value="Genomic_DNA"/>
</dbReference>
<evidence type="ECO:0000313" key="2">
    <source>
        <dbReference type="EMBL" id="MBE6512650.1"/>
    </source>
</evidence>
<dbReference type="GO" id="GO:0032259">
    <property type="term" value="P:methylation"/>
    <property type="evidence" value="ECO:0007669"/>
    <property type="project" value="UniProtKB-KW"/>
</dbReference>
<name>A0A8T3VRN1_METOL</name>
<dbReference type="SUPFAM" id="SSF53335">
    <property type="entry name" value="S-adenosyl-L-methionine-dependent methyltransferases"/>
    <property type="match status" value="1"/>
</dbReference>
<dbReference type="PANTHER" id="PTHR39963:SF1">
    <property type="entry name" value="MNMC-LIKE METHYLTRANSFERASE DOMAIN-CONTAINING PROTEIN"/>
    <property type="match status" value="1"/>
</dbReference>
<keyword evidence="2" id="KW-0808">Transferase</keyword>
<dbReference type="GO" id="GO:0016645">
    <property type="term" value="F:oxidoreductase activity, acting on the CH-NH group of donors"/>
    <property type="evidence" value="ECO:0007669"/>
    <property type="project" value="InterPro"/>
</dbReference>
<protein>
    <submittedName>
        <fullName evidence="2">SAM-dependent methyltransferase</fullName>
    </submittedName>
</protein>
<dbReference type="Pfam" id="PF05430">
    <property type="entry name" value="Methyltransf_30"/>
    <property type="match status" value="1"/>
</dbReference>
<accession>A0A8T3VRN1</accession>
<reference evidence="2" key="1">
    <citation type="submission" date="2019-04" db="EMBL/GenBank/DDBJ databases">
        <title>Evolution of Biomass-Degrading Anaerobic Consortia Revealed by Metagenomics.</title>
        <authorList>
            <person name="Peng X."/>
        </authorList>
    </citation>
    <scope>NUCLEOTIDE SEQUENCE</scope>
    <source>
        <strain evidence="2">SIG14</strain>
    </source>
</reference>
<dbReference type="InterPro" id="IPR008471">
    <property type="entry name" value="MnmC-like_methylTransf"/>
</dbReference>
<dbReference type="PANTHER" id="PTHR39963">
    <property type="entry name" value="SLL0983 PROTEIN"/>
    <property type="match status" value="1"/>
</dbReference>
<dbReference type="GO" id="GO:0008168">
    <property type="term" value="F:methyltransferase activity"/>
    <property type="evidence" value="ECO:0007669"/>
    <property type="project" value="UniProtKB-KW"/>
</dbReference>